<reference evidence="1" key="2">
    <citation type="submission" date="2021-04" db="EMBL/GenBank/DDBJ databases">
        <authorList>
            <person name="Liu J."/>
        </authorList>
    </citation>
    <scope>NUCLEOTIDE SEQUENCE</scope>
    <source>
        <strain evidence="1">BAD-6</strain>
    </source>
</reference>
<evidence type="ECO:0000313" key="2">
    <source>
        <dbReference type="Proteomes" id="UP000675664"/>
    </source>
</evidence>
<proteinExistence type="predicted"/>
<name>A0A8J7VZE0_9FIRM</name>
<dbReference type="EMBL" id="JAGSND010000003">
    <property type="protein sequence ID" value="MBR0597514.1"/>
    <property type="molecule type" value="Genomic_DNA"/>
</dbReference>
<dbReference type="Proteomes" id="UP000675664">
    <property type="component" value="Unassembled WGS sequence"/>
</dbReference>
<gene>
    <name evidence="1" type="ORF">KCX82_06505</name>
</gene>
<protein>
    <submittedName>
        <fullName evidence="1">Uncharacterized protein</fullName>
    </submittedName>
</protein>
<accession>A0A8J7VZE0</accession>
<reference evidence="1" key="1">
    <citation type="submission" date="2021-04" db="EMBL/GenBank/DDBJ databases">
        <title>Sinoanaerobacter chloroacetimidivorans sp. nov., an obligate anaerobic bacterium isolated from anaerobic sludge.</title>
        <authorList>
            <person name="Bao Y."/>
        </authorList>
    </citation>
    <scope>NUCLEOTIDE SEQUENCE</scope>
    <source>
        <strain evidence="1">BAD-6</strain>
    </source>
</reference>
<organism evidence="1 2">
    <name type="scientific">Sinanaerobacter chloroacetimidivorans</name>
    <dbReference type="NCBI Taxonomy" id="2818044"/>
    <lineage>
        <taxon>Bacteria</taxon>
        <taxon>Bacillati</taxon>
        <taxon>Bacillota</taxon>
        <taxon>Clostridia</taxon>
        <taxon>Peptostreptococcales</taxon>
        <taxon>Anaerovoracaceae</taxon>
        <taxon>Sinanaerobacter</taxon>
    </lineage>
</organism>
<evidence type="ECO:0000313" key="1">
    <source>
        <dbReference type="EMBL" id="MBR0597514.1"/>
    </source>
</evidence>
<sequence length="480" mass="54813">MADILKITSPISVNNKVHNLPKQLPTDAVFDLTNPNLVVKNQPKAQNADEEGSRQTLLQNLNKEIFAPLMNSTRAQADSIRKLVLMAKLFETSSGIITESFLDKMFIRPQELLGELLAREKGETIFQGEFFDSLRMLAKMEGQPRVKEAVIAILKHFDCFVNQDSSLRSIVKQSQDLCGKLFKSDAEQLQQHITKLDMMIQLNKDNPKEIRAFLKNEFIPILGGLVRKYQSSEKIHSPVVAIIHHIVRYDKADSARLEEAIYQLGDELKPLTNLTDDDLAEMKQQLFELGREAREKGTREGAEKSFLGNFGVETEDTDLPSLLSKALDSAAPTKITGVAQNLLMYMLQNESPVMPLMHFIIPFRFLDENTYGEFFVDKDCKERKGEANEARNIFFTIQSDKYGNFEVDLLERDKKIDLDIRCPELLISDLKEIRARMKGIIEDQGYRLTSYQVEAYQESQSILQRFPKLAQRKVGFDVKI</sequence>
<comment type="caution">
    <text evidence="1">The sequence shown here is derived from an EMBL/GenBank/DDBJ whole genome shotgun (WGS) entry which is preliminary data.</text>
</comment>
<dbReference type="AlphaFoldDB" id="A0A8J7VZE0"/>
<dbReference type="RefSeq" id="WP_227017645.1">
    <property type="nucleotide sequence ID" value="NZ_JAGSND010000003.1"/>
</dbReference>
<keyword evidence="2" id="KW-1185">Reference proteome</keyword>